<evidence type="ECO:0000256" key="4">
    <source>
        <dbReference type="ARBA" id="ARBA00022475"/>
    </source>
</evidence>
<dbReference type="Pfam" id="PF00876">
    <property type="entry name" value="Innexin"/>
    <property type="match status" value="1"/>
</dbReference>
<keyword evidence="5 12" id="KW-0812">Transmembrane</keyword>
<keyword evidence="11 12" id="KW-0407">Ion channel</keyword>
<keyword evidence="14" id="KW-1185">Reference proteome</keyword>
<keyword evidence="7" id="KW-0965">Cell junction</keyword>
<gene>
    <name evidence="12" type="primary">inx</name>
</gene>
<proteinExistence type="inferred from homology"/>
<dbReference type="PROSITE" id="PS51013">
    <property type="entry name" value="PANNEXIN"/>
    <property type="match status" value="1"/>
</dbReference>
<evidence type="ECO:0000256" key="2">
    <source>
        <dbReference type="ARBA" id="ARBA00004651"/>
    </source>
</evidence>
<keyword evidence="6" id="KW-0303">Gap junction</keyword>
<evidence type="ECO:0000256" key="6">
    <source>
        <dbReference type="ARBA" id="ARBA00022868"/>
    </source>
</evidence>
<comment type="similarity">
    <text evidence="12">Belongs to the pannexin family.</text>
</comment>
<comment type="subcellular location">
    <subcellularLocation>
        <location evidence="1">Cell junction</location>
        <location evidence="1">Gap junction</location>
    </subcellularLocation>
    <subcellularLocation>
        <location evidence="2 12">Cell membrane</location>
        <topology evidence="2 12">Multi-pass membrane protein</topology>
    </subcellularLocation>
</comment>
<keyword evidence="8 12" id="KW-1133">Transmembrane helix</keyword>
<reference evidence="13" key="1">
    <citation type="submission" date="2022-01" db="UniProtKB">
        <authorList>
            <consortium name="EnsemblMetazoa"/>
        </authorList>
    </citation>
    <scope>IDENTIFICATION</scope>
</reference>
<keyword evidence="4" id="KW-1003">Cell membrane</keyword>
<comment type="function">
    <text evidence="12">Structural component of the gap junctions.</text>
</comment>
<keyword evidence="10 12" id="KW-0472">Membrane</keyword>
<keyword evidence="9 12" id="KW-0406">Ion transport</keyword>
<evidence type="ECO:0000256" key="10">
    <source>
        <dbReference type="ARBA" id="ARBA00023136"/>
    </source>
</evidence>
<dbReference type="GO" id="GO:0005921">
    <property type="term" value="C:gap junction"/>
    <property type="evidence" value="ECO:0007669"/>
    <property type="project" value="UniProtKB-SubCell"/>
</dbReference>
<evidence type="ECO:0000256" key="8">
    <source>
        <dbReference type="ARBA" id="ARBA00022989"/>
    </source>
</evidence>
<evidence type="ECO:0000256" key="7">
    <source>
        <dbReference type="ARBA" id="ARBA00022949"/>
    </source>
</evidence>
<feature type="transmembrane region" description="Helical" evidence="12">
    <location>
        <begin position="80"/>
        <end position="101"/>
    </location>
</feature>
<dbReference type="InterPro" id="IPR000990">
    <property type="entry name" value="Innexin"/>
</dbReference>
<organism evidence="13 14">
    <name type="scientific">Cimex lectularius</name>
    <name type="common">Bed bug</name>
    <name type="synonym">Acanthia lectularia</name>
    <dbReference type="NCBI Taxonomy" id="79782"/>
    <lineage>
        <taxon>Eukaryota</taxon>
        <taxon>Metazoa</taxon>
        <taxon>Ecdysozoa</taxon>
        <taxon>Arthropoda</taxon>
        <taxon>Hexapoda</taxon>
        <taxon>Insecta</taxon>
        <taxon>Pterygota</taxon>
        <taxon>Neoptera</taxon>
        <taxon>Paraneoptera</taxon>
        <taxon>Hemiptera</taxon>
        <taxon>Heteroptera</taxon>
        <taxon>Panheteroptera</taxon>
        <taxon>Cimicomorpha</taxon>
        <taxon>Cimicidae</taxon>
        <taxon>Cimex</taxon>
    </lineage>
</organism>
<sequence>METLKSIGYITSTGRLWNDFFAVESFVYVNFYISWLLIFTHQFNERPLECVEANKVMDSYCLYIGTFTIDKQGNVEKHDYIQWILIFMVLNCLVSCMPFLLRGYNRREIVSKYIAFIDFNCWKNEALIKAVQNEEHIQCNKEQECLDKMYELAKILNRRISYGVNTIWARRLIISFEVTHMFFFIARVCYTHLLINYKYLSLGFNWINHDEIFPKRTKCNFHTIGPSGTLQLHDVLCILSINFYFQWFLIINWYIDVTMAIFYIMIVVVRIMQFLFHKSVLFNRTLGPQVYHHHLPWVTNLDYSDWLLMKELSKNMNSEIFSILISFMVQSSYLSQNQITKKQK</sequence>
<evidence type="ECO:0000313" key="13">
    <source>
        <dbReference type="EnsemblMetazoa" id="XP_024081541.1"/>
    </source>
</evidence>
<evidence type="ECO:0000256" key="9">
    <source>
        <dbReference type="ARBA" id="ARBA00023065"/>
    </source>
</evidence>
<evidence type="ECO:0000256" key="12">
    <source>
        <dbReference type="RuleBase" id="RU010713"/>
    </source>
</evidence>
<dbReference type="AlphaFoldDB" id="A0A8I6SEE0"/>
<evidence type="ECO:0000256" key="11">
    <source>
        <dbReference type="ARBA" id="ARBA00023303"/>
    </source>
</evidence>
<dbReference type="GO" id="GO:0034220">
    <property type="term" value="P:monoatomic ion transmembrane transport"/>
    <property type="evidence" value="ECO:0007669"/>
    <property type="project" value="UniProtKB-KW"/>
</dbReference>
<comment type="caution">
    <text evidence="12">Lacks conserved residue(s) required for the propagation of feature annotation.</text>
</comment>
<evidence type="ECO:0000256" key="3">
    <source>
        <dbReference type="ARBA" id="ARBA00022448"/>
    </source>
</evidence>
<dbReference type="Proteomes" id="UP000494040">
    <property type="component" value="Unassembled WGS sequence"/>
</dbReference>
<name>A0A8I6SEE0_CIMLE</name>
<accession>A0A8I6SEE0</accession>
<evidence type="ECO:0000256" key="5">
    <source>
        <dbReference type="ARBA" id="ARBA00022692"/>
    </source>
</evidence>
<evidence type="ECO:0000313" key="14">
    <source>
        <dbReference type="Proteomes" id="UP000494040"/>
    </source>
</evidence>
<protein>
    <recommendedName>
        <fullName evidence="12">Innexin</fullName>
    </recommendedName>
</protein>
<dbReference type="GO" id="GO:0005886">
    <property type="term" value="C:plasma membrane"/>
    <property type="evidence" value="ECO:0007669"/>
    <property type="project" value="UniProtKB-SubCell"/>
</dbReference>
<feature type="transmembrane region" description="Helical" evidence="12">
    <location>
        <begin position="20"/>
        <end position="38"/>
    </location>
</feature>
<evidence type="ECO:0000256" key="1">
    <source>
        <dbReference type="ARBA" id="ARBA00004610"/>
    </source>
</evidence>
<keyword evidence="3 12" id="KW-0813">Transport</keyword>
<dbReference type="EnsemblMetazoa" id="XM_024225773.1">
    <property type="protein sequence ID" value="XP_024081541.1"/>
    <property type="gene ID" value="LOC112126516"/>
</dbReference>